<keyword evidence="4" id="KW-1185">Reference proteome</keyword>
<dbReference type="InterPro" id="IPR019007">
    <property type="entry name" value="Wbp11/ELF5/Saf1_N"/>
</dbReference>
<feature type="compositionally biased region" description="Low complexity" evidence="1">
    <location>
        <begin position="112"/>
        <end position="126"/>
    </location>
</feature>
<feature type="region of interest" description="Disordered" evidence="1">
    <location>
        <begin position="1"/>
        <end position="44"/>
    </location>
</feature>
<dbReference type="Pfam" id="PF12622">
    <property type="entry name" value="NpwBP"/>
    <property type="match status" value="1"/>
</dbReference>
<evidence type="ECO:0000313" key="4">
    <source>
        <dbReference type="Proteomes" id="UP000761534"/>
    </source>
</evidence>
<sequence length="239" mass="27119">MKGDINPAQAQRKKDKERQLKKQKQERQNQRNERLAKRNPTRQLRQIAELEAKADLTSSEQDQLNSLKKDVEEIEAARKKLGLEELKKPRFTQQGNNKSQTNDPKKSYYWDPVLNPEGNPPEGEVPAYITDEEDSGYSTSESVSKIPLPERPPPSVAELKAGPAKSTYESAPVIRDLVKESATMVPVAVAKKKRTEPLKESPSVPTEPPMEEYASEEEEYHRSAKRRAVQLESQSDEDL</sequence>
<feature type="compositionally biased region" description="Basic and acidic residues" evidence="1">
    <location>
        <begin position="79"/>
        <end position="88"/>
    </location>
</feature>
<proteinExistence type="predicted"/>
<feature type="compositionally biased region" description="Basic and acidic residues" evidence="1">
    <location>
        <begin position="12"/>
        <end position="36"/>
    </location>
</feature>
<evidence type="ECO:0000313" key="3">
    <source>
        <dbReference type="EMBL" id="KAA8901397.1"/>
    </source>
</evidence>
<reference evidence="3" key="1">
    <citation type="journal article" date="2019" name="G3 (Bethesda)">
        <title>Genome Assemblies of Two Rare Opportunistic Yeast Pathogens: Diutina rugosa (syn. Candida rugosa) and Trichomonascus ciferrii (syn. Candida ciferrii).</title>
        <authorList>
            <person name="Mixao V."/>
            <person name="Saus E."/>
            <person name="Hansen A.P."/>
            <person name="Lass-Florl C."/>
            <person name="Gabaldon T."/>
        </authorList>
    </citation>
    <scope>NUCLEOTIDE SEQUENCE</scope>
    <source>
        <strain evidence="3">CBS 4856</strain>
    </source>
</reference>
<protein>
    <recommendedName>
        <fullName evidence="2">Wbp11/ELF5/Saf1 N-terminal domain-containing protein</fullName>
    </recommendedName>
</protein>
<evidence type="ECO:0000256" key="1">
    <source>
        <dbReference type="SAM" id="MobiDB-lite"/>
    </source>
</evidence>
<dbReference type="EMBL" id="SWFS01000487">
    <property type="protein sequence ID" value="KAA8901397.1"/>
    <property type="molecule type" value="Genomic_DNA"/>
</dbReference>
<dbReference type="AlphaFoldDB" id="A0A642UTE2"/>
<accession>A0A642UTE2</accession>
<dbReference type="OrthoDB" id="5597581at2759"/>
<feature type="compositionally biased region" description="Acidic residues" evidence="1">
    <location>
        <begin position="209"/>
        <end position="218"/>
    </location>
</feature>
<organism evidence="3 4">
    <name type="scientific">Trichomonascus ciferrii</name>
    <dbReference type="NCBI Taxonomy" id="44093"/>
    <lineage>
        <taxon>Eukaryota</taxon>
        <taxon>Fungi</taxon>
        <taxon>Dikarya</taxon>
        <taxon>Ascomycota</taxon>
        <taxon>Saccharomycotina</taxon>
        <taxon>Dipodascomycetes</taxon>
        <taxon>Dipodascales</taxon>
        <taxon>Trichomonascaceae</taxon>
        <taxon>Trichomonascus</taxon>
        <taxon>Trichomonascus ciferrii complex</taxon>
    </lineage>
</organism>
<feature type="region of interest" description="Disordered" evidence="1">
    <location>
        <begin position="192"/>
        <end position="239"/>
    </location>
</feature>
<feature type="region of interest" description="Disordered" evidence="1">
    <location>
        <begin position="79"/>
        <end position="168"/>
    </location>
</feature>
<name>A0A642UTE2_9ASCO</name>
<dbReference type="Pfam" id="PF09429">
    <property type="entry name" value="Wbp11"/>
    <property type="match status" value="1"/>
</dbReference>
<gene>
    <name evidence="3" type="ORF">TRICI_006073</name>
</gene>
<feature type="domain" description="Wbp11/ELF5/Saf1 N-terminal" evidence="2">
    <location>
        <begin position="5"/>
        <end position="75"/>
    </location>
</feature>
<comment type="caution">
    <text evidence="3">The sequence shown here is derived from an EMBL/GenBank/DDBJ whole genome shotgun (WGS) entry which is preliminary data.</text>
</comment>
<feature type="compositionally biased region" description="Polar residues" evidence="1">
    <location>
        <begin position="91"/>
        <end position="102"/>
    </location>
</feature>
<dbReference type="Proteomes" id="UP000761534">
    <property type="component" value="Unassembled WGS sequence"/>
</dbReference>
<dbReference type="GO" id="GO:0006396">
    <property type="term" value="P:RNA processing"/>
    <property type="evidence" value="ECO:0007669"/>
    <property type="project" value="InterPro"/>
</dbReference>
<dbReference type="VEuPathDB" id="FungiDB:TRICI_006073"/>
<evidence type="ECO:0000259" key="2">
    <source>
        <dbReference type="Pfam" id="PF09429"/>
    </source>
</evidence>